<dbReference type="InterPro" id="IPR045076">
    <property type="entry name" value="MutS"/>
</dbReference>
<organism evidence="6 7">
    <name type="scientific">Arenibacter certesii</name>
    <dbReference type="NCBI Taxonomy" id="228955"/>
    <lineage>
        <taxon>Bacteria</taxon>
        <taxon>Pseudomonadati</taxon>
        <taxon>Bacteroidota</taxon>
        <taxon>Flavobacteriia</taxon>
        <taxon>Flavobacteriales</taxon>
        <taxon>Flavobacteriaceae</taxon>
        <taxon>Arenibacter</taxon>
    </lineage>
</organism>
<dbReference type="SUPFAM" id="SSF52540">
    <property type="entry name" value="P-loop containing nucleoside triphosphate hydrolases"/>
    <property type="match status" value="1"/>
</dbReference>
<keyword evidence="7" id="KW-1185">Reference proteome</keyword>
<keyword evidence="4" id="KW-0812">Transmembrane</keyword>
<name>A0A918MLA3_9FLAO</name>
<dbReference type="Gene3D" id="3.40.50.300">
    <property type="entry name" value="P-loop containing nucleotide triphosphate hydrolases"/>
    <property type="match status" value="1"/>
</dbReference>
<proteinExistence type="predicted"/>
<comment type="caution">
    <text evidence="6">The sequence shown here is derived from an EMBL/GenBank/DDBJ whole genome shotgun (WGS) entry which is preliminary data.</text>
</comment>
<dbReference type="RefSeq" id="WP_026813259.1">
    <property type="nucleotide sequence ID" value="NZ_BMWP01000012.1"/>
</dbReference>
<evidence type="ECO:0000313" key="6">
    <source>
        <dbReference type="EMBL" id="GGW35334.1"/>
    </source>
</evidence>
<feature type="transmembrane region" description="Helical" evidence="4">
    <location>
        <begin position="26"/>
        <end position="47"/>
    </location>
</feature>
<feature type="transmembrane region" description="Helical" evidence="4">
    <location>
        <begin position="233"/>
        <end position="251"/>
    </location>
</feature>
<feature type="domain" description="DNA mismatch repair proteins mutS family" evidence="5">
    <location>
        <begin position="415"/>
        <end position="587"/>
    </location>
</feature>
<dbReference type="EMBL" id="BMWP01000012">
    <property type="protein sequence ID" value="GGW35334.1"/>
    <property type="molecule type" value="Genomic_DNA"/>
</dbReference>
<dbReference type="PANTHER" id="PTHR11361:SF99">
    <property type="entry name" value="DNA MISMATCH REPAIR PROTEIN"/>
    <property type="match status" value="1"/>
</dbReference>
<gene>
    <name evidence="6" type="ORF">GCM10007383_20410</name>
</gene>
<dbReference type="PANTHER" id="PTHR11361">
    <property type="entry name" value="DNA MISMATCH REPAIR PROTEIN MUTS FAMILY MEMBER"/>
    <property type="match status" value="1"/>
</dbReference>
<evidence type="ECO:0000256" key="2">
    <source>
        <dbReference type="ARBA" id="ARBA00022840"/>
    </source>
</evidence>
<keyword evidence="4" id="KW-0472">Membrane</keyword>
<accession>A0A918MLA3</accession>
<dbReference type="GO" id="GO:0006298">
    <property type="term" value="P:mismatch repair"/>
    <property type="evidence" value="ECO:0007669"/>
    <property type="project" value="InterPro"/>
</dbReference>
<protein>
    <recommendedName>
        <fullName evidence="5">DNA mismatch repair proteins mutS family domain-containing protein</fullName>
    </recommendedName>
</protein>
<dbReference type="InterPro" id="IPR027417">
    <property type="entry name" value="P-loop_NTPase"/>
</dbReference>
<evidence type="ECO:0000256" key="1">
    <source>
        <dbReference type="ARBA" id="ARBA00022741"/>
    </source>
</evidence>
<keyword evidence="3" id="KW-0238">DNA-binding</keyword>
<evidence type="ECO:0000256" key="4">
    <source>
        <dbReference type="SAM" id="Phobius"/>
    </source>
</evidence>
<dbReference type="Proteomes" id="UP000634668">
    <property type="component" value="Unassembled WGS sequence"/>
</dbReference>
<evidence type="ECO:0000259" key="5">
    <source>
        <dbReference type="SMART" id="SM00534"/>
    </source>
</evidence>
<dbReference type="AlphaFoldDB" id="A0A918MLA3"/>
<reference evidence="6" key="2">
    <citation type="submission" date="2020-09" db="EMBL/GenBank/DDBJ databases">
        <authorList>
            <person name="Sun Q."/>
            <person name="Kim S."/>
        </authorList>
    </citation>
    <scope>NUCLEOTIDE SEQUENCE</scope>
    <source>
        <strain evidence="6">KCTC 12113</strain>
    </source>
</reference>
<evidence type="ECO:0000256" key="3">
    <source>
        <dbReference type="ARBA" id="ARBA00023125"/>
    </source>
</evidence>
<dbReference type="SMART" id="SM00534">
    <property type="entry name" value="MUTSac"/>
    <property type="match status" value="1"/>
</dbReference>
<keyword evidence="4" id="KW-1133">Transmembrane helix</keyword>
<evidence type="ECO:0000313" key="7">
    <source>
        <dbReference type="Proteomes" id="UP000634668"/>
    </source>
</evidence>
<dbReference type="GO" id="GO:0005524">
    <property type="term" value="F:ATP binding"/>
    <property type="evidence" value="ECO:0007669"/>
    <property type="project" value="UniProtKB-KW"/>
</dbReference>
<dbReference type="GO" id="GO:0140664">
    <property type="term" value="F:ATP-dependent DNA damage sensor activity"/>
    <property type="evidence" value="ECO:0007669"/>
    <property type="project" value="InterPro"/>
</dbReference>
<dbReference type="InterPro" id="IPR000432">
    <property type="entry name" value="DNA_mismatch_repair_MutS_C"/>
</dbReference>
<sequence>MDQLISFYNKKIAAQTELLRVVKNQLLTSSILRLAVFLLGSFGAYFFFGNTKLVIGIIIITIALFLFLVSKHTDIQYKRDKILALIHINETEIQVLNRKYHHLPDGKEYKDDSHYFAQDIDLFGKGSFYQYSNRTALPDGSDHLVELFLSNNIDGILPRQEAVKELSQMPDWRQDFSATATLVKADASTKTIVSWLKGYKAYVPKIMKWLPNLFTLISIISLAGYFLGLLPGYPIIIIFLVGLLLTGFFIGKTGKLALDANRVQSTFQQYQWLILKIEKVEFKSDLLRRKRNTVLSQEQPASKLLKDFTAKLSALDQRNNMIFGLFGNGFLLWDLRQGYKLEDWIANHGAKAEHWFATIAFFDAYNSMGNFAYNHPAYTFPKLVENNTVLKSTKASHPLLDPKKAVANDIDIQREQFFIITGANMAGKSTFLRTVSLQLVMANMGLPVCAEEVEYTPIKLITSMRTTDSLTDDESYFFSELKRLKFIVDEIKTDNYFIVLDEILKGTNSLDKARGSRKFVEKLVGSKSTGIIATHDLSLCEASADLPQIKNHYFDAEIIDNELHFDYTFKDGICQNMNASFLLKKMEIVE</sequence>
<dbReference type="Pfam" id="PF00488">
    <property type="entry name" value="MutS_V"/>
    <property type="match status" value="1"/>
</dbReference>
<dbReference type="GO" id="GO:0030983">
    <property type="term" value="F:mismatched DNA binding"/>
    <property type="evidence" value="ECO:0007669"/>
    <property type="project" value="InterPro"/>
</dbReference>
<dbReference type="GO" id="GO:0005829">
    <property type="term" value="C:cytosol"/>
    <property type="evidence" value="ECO:0007669"/>
    <property type="project" value="TreeGrafter"/>
</dbReference>
<keyword evidence="1" id="KW-0547">Nucleotide-binding</keyword>
<feature type="transmembrane region" description="Helical" evidence="4">
    <location>
        <begin position="209"/>
        <end position="227"/>
    </location>
</feature>
<reference evidence="6" key="1">
    <citation type="journal article" date="2014" name="Int. J. Syst. Evol. Microbiol.">
        <title>Complete genome sequence of Corynebacterium casei LMG S-19264T (=DSM 44701T), isolated from a smear-ripened cheese.</title>
        <authorList>
            <consortium name="US DOE Joint Genome Institute (JGI-PGF)"/>
            <person name="Walter F."/>
            <person name="Albersmeier A."/>
            <person name="Kalinowski J."/>
            <person name="Ruckert C."/>
        </authorList>
    </citation>
    <scope>NUCLEOTIDE SEQUENCE</scope>
    <source>
        <strain evidence="6">KCTC 12113</strain>
    </source>
</reference>
<keyword evidence="2" id="KW-0067">ATP-binding</keyword>
<feature type="transmembrane region" description="Helical" evidence="4">
    <location>
        <begin position="53"/>
        <end position="69"/>
    </location>
</feature>